<comment type="caution">
    <text evidence="2">The sequence shown here is derived from an EMBL/GenBank/DDBJ whole genome shotgun (WGS) entry which is preliminary data.</text>
</comment>
<dbReference type="InterPro" id="IPR035940">
    <property type="entry name" value="CAP_sf"/>
</dbReference>
<dbReference type="Proteomes" id="UP000789706">
    <property type="component" value="Unassembled WGS sequence"/>
</dbReference>
<name>A0A9N8V1K2_9GLOM</name>
<evidence type="ECO:0000313" key="3">
    <source>
        <dbReference type="Proteomes" id="UP000789706"/>
    </source>
</evidence>
<organism evidence="2 3">
    <name type="scientific">Diversispora eburnea</name>
    <dbReference type="NCBI Taxonomy" id="1213867"/>
    <lineage>
        <taxon>Eukaryota</taxon>
        <taxon>Fungi</taxon>
        <taxon>Fungi incertae sedis</taxon>
        <taxon>Mucoromycota</taxon>
        <taxon>Glomeromycotina</taxon>
        <taxon>Glomeromycetes</taxon>
        <taxon>Diversisporales</taxon>
        <taxon>Diversisporaceae</taxon>
        <taxon>Diversispora</taxon>
    </lineage>
</organism>
<proteinExistence type="predicted"/>
<gene>
    <name evidence="2" type="ORF">DEBURN_LOCUS1308</name>
</gene>
<evidence type="ECO:0000313" key="2">
    <source>
        <dbReference type="EMBL" id="CAG8439311.1"/>
    </source>
</evidence>
<sequence>MEMGMIIIGADAFNPTTVLKLINKERSKQRLRPLTLHGALSKAAQFQVNYCARFNKLTHSNPAGPIGTRLLRFKYTWSTAGENLASGFSVGYKNGYWCADFATLLK</sequence>
<protein>
    <submittedName>
        <fullName evidence="2">6551_t:CDS:1</fullName>
    </submittedName>
</protein>
<dbReference type="Gene3D" id="3.40.33.10">
    <property type="entry name" value="CAP"/>
    <property type="match status" value="1"/>
</dbReference>
<accession>A0A9N8V1K2</accession>
<feature type="domain" description="SCP" evidence="1">
    <location>
        <begin position="19"/>
        <end position="87"/>
    </location>
</feature>
<dbReference type="PANTHER" id="PTHR31157">
    <property type="entry name" value="SCP DOMAIN-CONTAINING PROTEIN"/>
    <property type="match status" value="1"/>
</dbReference>
<dbReference type="PANTHER" id="PTHR31157:SF1">
    <property type="entry name" value="SCP DOMAIN-CONTAINING PROTEIN"/>
    <property type="match status" value="1"/>
</dbReference>
<dbReference type="InterPro" id="IPR014044">
    <property type="entry name" value="CAP_dom"/>
</dbReference>
<keyword evidence="3" id="KW-1185">Reference proteome</keyword>
<dbReference type="EMBL" id="CAJVPK010000056">
    <property type="protein sequence ID" value="CAG8439311.1"/>
    <property type="molecule type" value="Genomic_DNA"/>
</dbReference>
<dbReference type="CDD" id="cd05379">
    <property type="entry name" value="CAP_bacterial"/>
    <property type="match status" value="1"/>
</dbReference>
<dbReference type="AlphaFoldDB" id="A0A9N8V1K2"/>
<evidence type="ECO:0000259" key="1">
    <source>
        <dbReference type="Pfam" id="PF00188"/>
    </source>
</evidence>
<dbReference type="Pfam" id="PF00188">
    <property type="entry name" value="CAP"/>
    <property type="match status" value="1"/>
</dbReference>
<reference evidence="2" key="1">
    <citation type="submission" date="2021-06" db="EMBL/GenBank/DDBJ databases">
        <authorList>
            <person name="Kallberg Y."/>
            <person name="Tangrot J."/>
            <person name="Rosling A."/>
        </authorList>
    </citation>
    <scope>NUCLEOTIDE SEQUENCE</scope>
    <source>
        <strain evidence="2">AZ414A</strain>
    </source>
</reference>
<dbReference type="SUPFAM" id="SSF55797">
    <property type="entry name" value="PR-1-like"/>
    <property type="match status" value="1"/>
</dbReference>
<dbReference type="OrthoDB" id="568194at2759"/>